<dbReference type="PANTHER" id="PTHR23137">
    <property type="entry name" value="VESICLE TRANSPORT PROTEIN-RELATED"/>
    <property type="match status" value="1"/>
</dbReference>
<dbReference type="VEuPathDB" id="ToxoDB:TGDOM2_203700"/>
<proteinExistence type="inferred from homology"/>
<name>A0A086K0J1_TOXGO</name>
<evidence type="ECO:0000256" key="5">
    <source>
        <dbReference type="ARBA" id="ARBA00022989"/>
    </source>
</evidence>
<comment type="caution">
    <text evidence="10">The sequence shown here is derived from an EMBL/GenBank/DDBJ whole genome shotgun (WGS) entry which is preliminary data.</text>
</comment>
<comment type="function">
    <text evidence="8">May be involved in fusion of retrograde transport vesicles derived from an endocytic compartment with the Golgi complex.</text>
</comment>
<dbReference type="InterPro" id="IPR007305">
    <property type="entry name" value="Vesicle_transpt_Got1/SFT2"/>
</dbReference>
<sequence>MSGISSAPLLVSSVSSSQGRPHGFGGSTPEGAGGATGHVTSIDDRQLGNHTYAPSYHMPVSHDDRRAASPQRHPAYHDKWQLPQRTSSSSRDMGGRLLAFPRTVSERLRGETSDSLGMSSGELYDDLEEEGCCCFPPLTLTERLLGWLTCFAGGLVISSLALGSFQDLVRGKSTKFAVAYTLGNCVGLLGTAFLVGFRRQLEGMTEKSRLWSSGVFTGSIVGTLFCAIFFPVAPLVILCLIIQWLAYIWYSLSYIPYGRESVLWCFRWISSRL</sequence>
<dbReference type="GO" id="GO:0016192">
    <property type="term" value="P:vesicle-mediated transport"/>
    <property type="evidence" value="ECO:0007669"/>
    <property type="project" value="InterPro"/>
</dbReference>
<reference evidence="10 11" key="1">
    <citation type="submission" date="2014-02" db="EMBL/GenBank/DDBJ databases">
        <authorList>
            <person name="Sibley D."/>
            <person name="Venepally P."/>
            <person name="Karamycheva S."/>
            <person name="Hadjithomas M."/>
            <person name="Khan A."/>
            <person name="Brunk B."/>
            <person name="Roos D."/>
            <person name="Caler E."/>
            <person name="Lorenzi H."/>
        </authorList>
    </citation>
    <scope>NUCLEOTIDE SEQUENCE [LARGE SCALE GENOMIC DNA]</scope>
    <source>
        <strain evidence="10 11">GAB2-2007-GAL-DOM2</strain>
    </source>
</reference>
<accession>A0A086K0J1</accession>
<dbReference type="GO" id="GO:0012505">
    <property type="term" value="C:endomembrane system"/>
    <property type="evidence" value="ECO:0007669"/>
    <property type="project" value="UniProtKB-ARBA"/>
</dbReference>
<feature type="compositionally biased region" description="Low complexity" evidence="9">
    <location>
        <begin position="1"/>
        <end position="17"/>
    </location>
</feature>
<organism evidence="10 11">
    <name type="scientific">Toxoplasma gondii GAB2-2007-GAL-DOM2</name>
    <dbReference type="NCBI Taxonomy" id="1130820"/>
    <lineage>
        <taxon>Eukaryota</taxon>
        <taxon>Sar</taxon>
        <taxon>Alveolata</taxon>
        <taxon>Apicomplexa</taxon>
        <taxon>Conoidasida</taxon>
        <taxon>Coccidia</taxon>
        <taxon>Eucoccidiorida</taxon>
        <taxon>Eimeriorina</taxon>
        <taxon>Sarcocystidae</taxon>
        <taxon>Toxoplasma</taxon>
    </lineage>
</organism>
<dbReference type="InterPro" id="IPR011691">
    <property type="entry name" value="Vesicle_transpt_SFT2"/>
</dbReference>
<dbReference type="GO" id="GO:0005737">
    <property type="term" value="C:cytoplasm"/>
    <property type="evidence" value="ECO:0007669"/>
    <property type="project" value="UniProtKB-ARBA"/>
</dbReference>
<keyword evidence="4 8" id="KW-0653">Protein transport</keyword>
<dbReference type="Pfam" id="PF04178">
    <property type="entry name" value="Got1"/>
    <property type="match status" value="1"/>
</dbReference>
<gene>
    <name evidence="10" type="ORF">TGDOM2_203700</name>
</gene>
<evidence type="ECO:0000256" key="4">
    <source>
        <dbReference type="ARBA" id="ARBA00022927"/>
    </source>
</evidence>
<protein>
    <recommendedName>
        <fullName evidence="8">Vesicle transport protein</fullName>
    </recommendedName>
</protein>
<evidence type="ECO:0000256" key="7">
    <source>
        <dbReference type="ARBA" id="ARBA00025800"/>
    </source>
</evidence>
<evidence type="ECO:0000256" key="2">
    <source>
        <dbReference type="ARBA" id="ARBA00022448"/>
    </source>
</evidence>
<evidence type="ECO:0000256" key="3">
    <source>
        <dbReference type="ARBA" id="ARBA00022692"/>
    </source>
</evidence>
<dbReference type="EMBL" id="AHZU02000972">
    <property type="protein sequence ID" value="KFG37909.1"/>
    <property type="molecule type" value="Genomic_DNA"/>
</dbReference>
<comment type="similarity">
    <text evidence="7 8">Belongs to the SFT2 family.</text>
</comment>
<evidence type="ECO:0000256" key="8">
    <source>
        <dbReference type="RuleBase" id="RU363111"/>
    </source>
</evidence>
<evidence type="ECO:0000313" key="10">
    <source>
        <dbReference type="EMBL" id="KFG37909.1"/>
    </source>
</evidence>
<dbReference type="OrthoDB" id="73614at2759"/>
<keyword evidence="2 8" id="KW-0813">Transport</keyword>
<comment type="subcellular location">
    <subcellularLocation>
        <location evidence="1 8">Membrane</location>
        <topology evidence="1 8">Multi-pass membrane protein</topology>
    </subcellularLocation>
</comment>
<evidence type="ECO:0000256" key="9">
    <source>
        <dbReference type="SAM" id="MobiDB-lite"/>
    </source>
</evidence>
<dbReference type="AlphaFoldDB" id="A0A086K0J1"/>
<feature type="transmembrane region" description="Helical" evidence="8">
    <location>
        <begin position="177"/>
        <end position="197"/>
    </location>
</feature>
<keyword evidence="5 8" id="KW-1133">Transmembrane helix</keyword>
<feature type="compositionally biased region" description="Gly residues" evidence="9">
    <location>
        <begin position="22"/>
        <end position="36"/>
    </location>
</feature>
<keyword evidence="6 8" id="KW-0472">Membrane</keyword>
<dbReference type="GO" id="GO:0015031">
    <property type="term" value="P:protein transport"/>
    <property type="evidence" value="ECO:0007669"/>
    <property type="project" value="UniProtKB-KW"/>
</dbReference>
<dbReference type="Proteomes" id="UP000028837">
    <property type="component" value="Unassembled WGS sequence"/>
</dbReference>
<feature type="region of interest" description="Disordered" evidence="9">
    <location>
        <begin position="1"/>
        <end position="93"/>
    </location>
</feature>
<feature type="transmembrane region" description="Helical" evidence="8">
    <location>
        <begin position="144"/>
        <end position="165"/>
    </location>
</feature>
<evidence type="ECO:0000256" key="1">
    <source>
        <dbReference type="ARBA" id="ARBA00004141"/>
    </source>
</evidence>
<keyword evidence="3 8" id="KW-0812">Transmembrane</keyword>
<evidence type="ECO:0000313" key="11">
    <source>
        <dbReference type="Proteomes" id="UP000028837"/>
    </source>
</evidence>
<feature type="transmembrane region" description="Helical" evidence="8">
    <location>
        <begin position="217"/>
        <end position="250"/>
    </location>
</feature>
<evidence type="ECO:0000256" key="6">
    <source>
        <dbReference type="ARBA" id="ARBA00023136"/>
    </source>
</evidence>
<dbReference type="PANTHER" id="PTHR23137:SF6">
    <property type="entry name" value="VESICLE TRANSPORT PROTEIN"/>
    <property type="match status" value="1"/>
</dbReference>
<dbReference type="GO" id="GO:0016020">
    <property type="term" value="C:membrane"/>
    <property type="evidence" value="ECO:0007669"/>
    <property type="project" value="UniProtKB-SubCell"/>
</dbReference>
<comment type="caution">
    <text evidence="8">Lacks conserved residue(s) required for the propagation of feature annotation.</text>
</comment>